<dbReference type="EMBL" id="OGTW01000029">
    <property type="protein sequence ID" value="SPB24622.1"/>
    <property type="molecule type" value="Genomic_DNA"/>
</dbReference>
<feature type="transmembrane region" description="Helical" evidence="1">
    <location>
        <begin position="101"/>
        <end position="132"/>
    </location>
</feature>
<evidence type="ECO:0000313" key="4">
    <source>
        <dbReference type="Proteomes" id="UP000279235"/>
    </source>
</evidence>
<evidence type="ECO:0000313" key="3">
    <source>
        <dbReference type="EMBL" id="SPS11005.1"/>
    </source>
</evidence>
<keyword evidence="1" id="KW-0472">Membrane</keyword>
<feature type="transmembrane region" description="Helical" evidence="1">
    <location>
        <begin position="163"/>
        <end position="183"/>
    </location>
</feature>
<accession>A0A2X0R600</accession>
<keyword evidence="1" id="KW-0812">Transmembrane</keyword>
<feature type="transmembrane region" description="Helical" evidence="1">
    <location>
        <begin position="59"/>
        <end position="80"/>
    </location>
</feature>
<gene>
    <name evidence="2" type="ORF">AMHIJAGA_00938</name>
</gene>
<evidence type="ECO:0000256" key="1">
    <source>
        <dbReference type="SAM" id="Phobius"/>
    </source>
</evidence>
<keyword evidence="1" id="KW-1133">Transmembrane helix</keyword>
<dbReference type="EMBL" id="OGTW02000029">
    <property type="protein sequence ID" value="SPS11005.1"/>
    <property type="molecule type" value="Genomic_DNA"/>
</dbReference>
<sequence>MNLFFKKRFPIKIFVFTLLLGILITLFHVYQVVVSKTVSANIWSESPYTSWIGIDGFNFSAIIFFFLIPFIASIPCSTLLRQDINNRFFIQLKIRKSINNIIWSYASIAFIFGFIVISIPLLINLTLLFAFLPNVKPDDLINLNLLIIHKNTLFVSLYYNHPLIHAILSILFASIWGGLFSLFTFTCSFFIKNKFVALCSGLVLQIVLFICEVCIKLPDSISYAPFNFIKETNGADVNIYITGMVTILLFLYCIVMIICGGKRSVIL</sequence>
<evidence type="ECO:0008006" key="5">
    <source>
        <dbReference type="Google" id="ProtNLM"/>
    </source>
</evidence>
<protein>
    <recommendedName>
        <fullName evidence="5">ABC-2 family transporter protein</fullName>
    </recommendedName>
</protein>
<reference evidence="3" key="3">
    <citation type="submission" date="2018-05" db="EMBL/GenBank/DDBJ databases">
        <authorList>
            <person name="Lanie J.A."/>
            <person name="Ng W.-L."/>
            <person name="Kazmierczak K.M."/>
            <person name="Andrzejewski T.M."/>
            <person name="Davidsen T.M."/>
            <person name="Wayne K.J."/>
            <person name="Tettelin H."/>
            <person name="Glass J.I."/>
            <person name="Rusch D."/>
            <person name="Podicherti R."/>
            <person name="Tsui H.-C.T."/>
            <person name="Winkler M.E."/>
        </authorList>
    </citation>
    <scope>NUCLEOTIDE SEQUENCE</scope>
    <source>
        <strain evidence="3">Lactococcus lactis</strain>
    </source>
</reference>
<proteinExistence type="predicted"/>
<evidence type="ECO:0000313" key="2">
    <source>
        <dbReference type="EMBL" id="SPB24622.1"/>
    </source>
</evidence>
<name>A0A2X0R600_9LACT</name>
<reference evidence="4" key="2">
    <citation type="submission" date="2018-05" db="EMBL/GenBank/DDBJ databases">
        <authorList>
            <person name="Duru I."/>
        </authorList>
    </citation>
    <scope>NUCLEOTIDE SEQUENCE [LARGE SCALE GENOMIC DNA]</scope>
</reference>
<dbReference type="Proteomes" id="UP000279235">
    <property type="component" value="Unassembled WGS sequence"/>
</dbReference>
<reference evidence="2" key="1">
    <citation type="submission" date="2018-01" db="EMBL/GenBank/DDBJ databases">
        <authorList>
            <person name="Gaut B.S."/>
            <person name="Morton B.R."/>
            <person name="Clegg M.T."/>
            <person name="Duvall M.R."/>
        </authorList>
    </citation>
    <scope>NUCLEOTIDE SEQUENCE</scope>
    <source>
        <strain evidence="2">Lactococcus lactis</strain>
    </source>
</reference>
<feature type="transmembrane region" description="Helical" evidence="1">
    <location>
        <begin position="238"/>
        <end position="259"/>
    </location>
</feature>
<organism evidence="2">
    <name type="scientific">Lactococcus lactis</name>
    <dbReference type="NCBI Taxonomy" id="1358"/>
    <lineage>
        <taxon>Bacteria</taxon>
        <taxon>Bacillati</taxon>
        <taxon>Bacillota</taxon>
        <taxon>Bacilli</taxon>
        <taxon>Lactobacillales</taxon>
        <taxon>Streptococcaceae</taxon>
        <taxon>Lactococcus</taxon>
    </lineage>
</organism>
<dbReference type="AlphaFoldDB" id="A0A2X0R600"/>
<feature type="transmembrane region" description="Helical" evidence="1">
    <location>
        <begin position="195"/>
        <end position="218"/>
    </location>
</feature>